<feature type="compositionally biased region" description="Low complexity" evidence="1">
    <location>
        <begin position="837"/>
        <end position="850"/>
    </location>
</feature>
<feature type="region of interest" description="Disordered" evidence="1">
    <location>
        <begin position="1293"/>
        <end position="1346"/>
    </location>
</feature>
<dbReference type="OrthoDB" id="2804229at2759"/>
<proteinExistence type="predicted"/>
<feature type="compositionally biased region" description="Basic and acidic residues" evidence="1">
    <location>
        <begin position="1621"/>
        <end position="1635"/>
    </location>
</feature>
<evidence type="ECO:0000256" key="1">
    <source>
        <dbReference type="SAM" id="MobiDB-lite"/>
    </source>
</evidence>
<evidence type="ECO:0000313" key="2">
    <source>
        <dbReference type="EMBL" id="KAH8087846.1"/>
    </source>
</evidence>
<feature type="compositionally biased region" description="Low complexity" evidence="1">
    <location>
        <begin position="1482"/>
        <end position="1491"/>
    </location>
</feature>
<feature type="compositionally biased region" description="Acidic residues" evidence="1">
    <location>
        <begin position="243"/>
        <end position="281"/>
    </location>
</feature>
<feature type="region of interest" description="Disordered" evidence="1">
    <location>
        <begin position="621"/>
        <end position="651"/>
    </location>
</feature>
<feature type="compositionally biased region" description="Acidic residues" evidence="1">
    <location>
        <begin position="131"/>
        <end position="155"/>
    </location>
</feature>
<feature type="compositionally biased region" description="Basic and acidic residues" evidence="1">
    <location>
        <begin position="766"/>
        <end position="775"/>
    </location>
</feature>
<feature type="compositionally biased region" description="Low complexity" evidence="1">
    <location>
        <begin position="1209"/>
        <end position="1220"/>
    </location>
</feature>
<feature type="region of interest" description="Disordered" evidence="1">
    <location>
        <begin position="470"/>
        <end position="589"/>
    </location>
</feature>
<organism evidence="2 3">
    <name type="scientific">Cristinia sonorae</name>
    <dbReference type="NCBI Taxonomy" id="1940300"/>
    <lineage>
        <taxon>Eukaryota</taxon>
        <taxon>Fungi</taxon>
        <taxon>Dikarya</taxon>
        <taxon>Basidiomycota</taxon>
        <taxon>Agaricomycotina</taxon>
        <taxon>Agaricomycetes</taxon>
        <taxon>Agaricomycetidae</taxon>
        <taxon>Agaricales</taxon>
        <taxon>Pleurotineae</taxon>
        <taxon>Stephanosporaceae</taxon>
        <taxon>Cristinia</taxon>
    </lineage>
</organism>
<feature type="compositionally biased region" description="Basic residues" evidence="1">
    <location>
        <begin position="1546"/>
        <end position="1558"/>
    </location>
</feature>
<feature type="compositionally biased region" description="Low complexity" evidence="1">
    <location>
        <begin position="1251"/>
        <end position="1278"/>
    </location>
</feature>
<feature type="compositionally biased region" description="Basic and acidic residues" evidence="1">
    <location>
        <begin position="95"/>
        <end position="112"/>
    </location>
</feature>
<dbReference type="EMBL" id="JAEVFJ010000040">
    <property type="protein sequence ID" value="KAH8087846.1"/>
    <property type="molecule type" value="Genomic_DNA"/>
</dbReference>
<feature type="compositionally biased region" description="Polar residues" evidence="1">
    <location>
        <begin position="1645"/>
        <end position="1654"/>
    </location>
</feature>
<feature type="compositionally biased region" description="Basic and acidic residues" evidence="1">
    <location>
        <begin position="222"/>
        <end position="242"/>
    </location>
</feature>
<feature type="region of interest" description="Disordered" evidence="1">
    <location>
        <begin position="762"/>
        <end position="1278"/>
    </location>
</feature>
<feature type="compositionally biased region" description="Low complexity" evidence="1">
    <location>
        <begin position="1130"/>
        <end position="1143"/>
    </location>
</feature>
<comment type="caution">
    <text evidence="2">The sequence shown here is derived from an EMBL/GenBank/DDBJ whole genome shotgun (WGS) entry which is preliminary data.</text>
</comment>
<feature type="compositionally biased region" description="Low complexity" evidence="1">
    <location>
        <begin position="928"/>
        <end position="944"/>
    </location>
</feature>
<protein>
    <submittedName>
        <fullName evidence="2">Uncharacterized protein</fullName>
    </submittedName>
</protein>
<gene>
    <name evidence="2" type="ORF">BXZ70DRAFT_955383</name>
</gene>
<sequence>MATPYSTPGHPKAPKPTPSTVTLSNRAAIRAPIHNPFDKFTQPEFDAWIGDITGALKRALGREEPPPLSARRAQQLEDVSAGDISAYGEPDDSFAEIKARRAAKGKERAREEDFSDYEEDRGTPDVVVISSDEDEDEEEDEDASDESAVDEDELEADVRDTGGDWDQEEGLFSPEHVDDVLDNGDGPSRIPLVEYEDEGEESEQAEDEYEEDEVDYEEEDEAHNTEADHIRLSSPVEEHDVVEIEDDEDDGNEVEDEDDEREGEGNNEADEDEDDLIDTQVEEAHPVELSDAWEGPSTYAEDFYSGGDMRPGTSIVGSAHLLPTEVNTTVGVDTVEEDMDEEFPPRQVVEQPVDIVDPWSAPQTYAEDLYTGGEVLGDVSSLTPSHLTPALSTPQPEEDGMVITPGVLTPLEVEEPEETDSPETEAIAVPTEAETAVDPRVAATEEQVFDPTLLNDFYAEIGQVSDSITSVPDDDLPPSSIGSVLGQESLPHKLHDRSKSPPRMSAAGHIDWTWPPAFQGREAASSELPETFTDDSTAGEPQDIPPYKPVVHEVVEISDDEEDEDPLPHEALAEPPKGLQEPSRDEAEDAILDTVEPLADEATHIPEAEVLSEIEQIIHESVSQESSREVVEDDGFGDLPPTPMNEEVPSVNDTDVFNILATLGDAGRSVFTDPANSTLGDDLTETDFLDFGGVEEMDANPSVPLEDGGEPHGTFSMPTTAETEEYIVSEVVTDEELAVTPEADVMTDHGVQSPAVLEYVVEEMVTEGRETEEPRASTPPTTDGVQLEQESLKPSREKTPDAQATLRDITLDNPGMSFVLAEPDSEDESPRRRRPRFLLARSRSSPSSDRGTASLSRPVKTLNGTRSLSSPHLKLPEGTKPVSSMEPPPEIPRLQYPEPENGSESPTAMASQDTAEASANEHHLVNGVPAPVSADPSVPDPASVWGTRATTPQPEVPSKSRAEELERAAETGGLLKMTLKQPAQHTASGLFTPAADSDSTPASPSIPWEGADAARQVEEDSPAEEVDQSTTDVDEIPPADAAGETSAVQETVPEALAVEAKQDDDDVHDDDADGDLDPEYHGDTSEEPSEQLTPSALLEDNSDPFTLMGSDSKVAPGAVEDDLTPLEGGSSSNQSTSISSSSSEQADAVEDTVPEANGASKGETEEKTEEPVISLPSPVAEEESRPLKRKRMSPPPTPPPAVTRKSLTPEEAAPKAPSKAGDSDAEVDSIASSRDGELRPPMSKGRPQTTRPASRPVSRASSIASSASSASSTSSTRAVEASILPFVHAGGVLHHHHGKAPSRQPSRPLIPSRTASTASQLEPAASGSQSQIQAEAPSQPQAQVQHAEPAPLLHPNVSMAPSSSSPVTRSNCRFHKISIPLDEDAPRVYFVVPGCALTNSELMEEEEIEDHGVATLADNARLVPNVEALNFSEYLIGVLRQLVGVDLLRDQEMFYLPQDGDNIGLKPKSPAKKKPRDSLHGRSTAASTSSRLSRKVLRSPRKSIRRGGSVSTVSSAVRGSRSTIGSASVAGSLSDAEMSDDGAPPKAKRRKAEKRKRLTASTTSSAPTSPTFKTRRSKRLSSDAAAYKPEQKESEGSSDEEGEQPKKSRAKKSQRGTKRGRNSDARQDETEEGKAKSKRRKVHGNNASQETAEG</sequence>
<feature type="compositionally biased region" description="Basic and acidic residues" evidence="1">
    <location>
        <begin position="958"/>
        <end position="969"/>
    </location>
</feature>
<feature type="compositionally biased region" description="Basic and acidic residues" evidence="1">
    <location>
        <begin position="790"/>
        <end position="800"/>
    </location>
</feature>
<feature type="compositionally biased region" description="Basic residues" evidence="1">
    <location>
        <begin position="1607"/>
        <end position="1620"/>
    </location>
</feature>
<feature type="compositionally biased region" description="Basic residues" evidence="1">
    <location>
        <begin position="1492"/>
        <end position="1505"/>
    </location>
</feature>
<feature type="compositionally biased region" description="Acidic residues" evidence="1">
    <location>
        <begin position="194"/>
        <end position="221"/>
    </location>
</feature>
<feature type="compositionally biased region" description="Polar residues" evidence="1">
    <location>
        <begin position="902"/>
        <end position="917"/>
    </location>
</feature>
<feature type="compositionally biased region" description="Polar residues" evidence="1">
    <location>
        <begin position="1313"/>
        <end position="1344"/>
    </location>
</feature>
<keyword evidence="3" id="KW-1185">Reference proteome</keyword>
<feature type="compositionally biased region" description="Low complexity" evidence="1">
    <location>
        <begin position="1559"/>
        <end position="1571"/>
    </location>
</feature>
<feature type="compositionally biased region" description="Acidic residues" evidence="1">
    <location>
        <begin position="556"/>
        <end position="565"/>
    </location>
</feature>
<dbReference type="Proteomes" id="UP000813824">
    <property type="component" value="Unassembled WGS sequence"/>
</dbReference>
<feature type="compositionally biased region" description="Basic and acidic residues" evidence="1">
    <location>
        <begin position="490"/>
        <end position="499"/>
    </location>
</feature>
<accession>A0A8K0UG43</accession>
<feature type="compositionally biased region" description="Acidic residues" evidence="1">
    <location>
        <begin position="1062"/>
        <end position="1077"/>
    </location>
</feature>
<evidence type="ECO:0000313" key="3">
    <source>
        <dbReference type="Proteomes" id="UP000813824"/>
    </source>
</evidence>
<feature type="region of interest" description="Disordered" evidence="1">
    <location>
        <begin position="694"/>
        <end position="717"/>
    </location>
</feature>
<reference evidence="2" key="1">
    <citation type="journal article" date="2021" name="New Phytol.">
        <title>Evolutionary innovations through gain and loss of genes in the ectomycorrhizal Boletales.</title>
        <authorList>
            <person name="Wu G."/>
            <person name="Miyauchi S."/>
            <person name="Morin E."/>
            <person name="Kuo A."/>
            <person name="Drula E."/>
            <person name="Varga T."/>
            <person name="Kohler A."/>
            <person name="Feng B."/>
            <person name="Cao Y."/>
            <person name="Lipzen A."/>
            <person name="Daum C."/>
            <person name="Hundley H."/>
            <person name="Pangilinan J."/>
            <person name="Johnson J."/>
            <person name="Barry K."/>
            <person name="LaButti K."/>
            <person name="Ng V."/>
            <person name="Ahrendt S."/>
            <person name="Min B."/>
            <person name="Choi I.G."/>
            <person name="Park H."/>
            <person name="Plett J.M."/>
            <person name="Magnuson J."/>
            <person name="Spatafora J.W."/>
            <person name="Nagy L.G."/>
            <person name="Henrissat B."/>
            <person name="Grigoriev I.V."/>
            <person name="Yang Z.L."/>
            <person name="Xu J."/>
            <person name="Martin F.M."/>
        </authorList>
    </citation>
    <scope>NUCLEOTIDE SEQUENCE</scope>
    <source>
        <strain evidence="2">KKN 215</strain>
    </source>
</reference>
<feature type="region of interest" description="Disordered" evidence="1">
    <location>
        <begin position="1"/>
        <end position="20"/>
    </location>
</feature>
<name>A0A8K0UG43_9AGAR</name>
<feature type="compositionally biased region" description="Polar residues" evidence="1">
    <location>
        <begin position="1509"/>
        <end position="1531"/>
    </location>
</feature>
<feature type="region of interest" description="Disordered" evidence="1">
    <location>
        <begin position="81"/>
        <end position="305"/>
    </location>
</feature>
<feature type="compositionally biased region" description="Acidic residues" evidence="1">
    <location>
        <begin position="1019"/>
        <end position="1037"/>
    </location>
</feature>
<feature type="compositionally biased region" description="Low complexity" evidence="1">
    <location>
        <begin position="992"/>
        <end position="1005"/>
    </location>
</feature>
<feature type="region of interest" description="Disordered" evidence="1">
    <location>
        <begin position="1459"/>
        <end position="1654"/>
    </location>
</feature>